<feature type="compositionally biased region" description="Gly residues" evidence="2">
    <location>
        <begin position="84"/>
        <end position="101"/>
    </location>
</feature>
<evidence type="ECO:0000256" key="2">
    <source>
        <dbReference type="SAM" id="MobiDB-lite"/>
    </source>
</evidence>
<keyword evidence="5" id="KW-1185">Reference proteome</keyword>
<dbReference type="InterPro" id="IPR054612">
    <property type="entry name" value="Phage_capsid-like_C"/>
</dbReference>
<sequence length="425" mass="45541">MSDMVKKLRERRGQVFEQMKAIADRGVEENRNLTAEEQGQWDVMNEELDQLDERIKSALDTEQRARDADDAFNRLHGGKKSTGQGPGDGGQRGGQGAGDGGNQDELRAWMRGETRSRYYDVRPEGRIDWRGIQQRALTIGAATGGGDTVPTTFYDRLVQHLIQNSAIMQSGAMVLNTDSGETIQVPKTTAHSSASIVAEGGTIGESDPTFGQVELGAYKYGTLIQISRELLDDTGVDLEGYLAMQAGRALGNAFGAHAIVGDGTAKPRGVVTDATVGITGGTGVGGAFTSDDVIDLFHSVIAPYRRSQAAVWMMADTSIASMRKLKDTTGQYIWQPGLQAGAPDTILGKPVLMDPNVAAIATSAKSIIFGDMSQYFVRLAGGVRFERSDEYAFDTDLVTFRALMRADGALVDLTGAVKVFQGAAS</sequence>
<feature type="region of interest" description="Disordered" evidence="2">
    <location>
        <begin position="61"/>
        <end position="104"/>
    </location>
</feature>
<dbReference type="Proteomes" id="UP001163064">
    <property type="component" value="Unassembled WGS sequence"/>
</dbReference>
<dbReference type="Gene3D" id="3.30.2400.10">
    <property type="entry name" value="Major capsid protein gp5"/>
    <property type="match status" value="1"/>
</dbReference>
<protein>
    <submittedName>
        <fullName evidence="4">Phage major capsid protein</fullName>
    </submittedName>
</protein>
<feature type="compositionally biased region" description="Basic and acidic residues" evidence="2">
    <location>
        <begin position="61"/>
        <end position="73"/>
    </location>
</feature>
<dbReference type="InterPro" id="IPR024455">
    <property type="entry name" value="Phage_capsid"/>
</dbReference>
<organism evidence="4 5">
    <name type="scientific">Streptomyces beihaiensis</name>
    <dbReference type="NCBI Taxonomy" id="2984495"/>
    <lineage>
        <taxon>Bacteria</taxon>
        <taxon>Bacillati</taxon>
        <taxon>Actinomycetota</taxon>
        <taxon>Actinomycetes</taxon>
        <taxon>Kitasatosporales</taxon>
        <taxon>Streptomycetaceae</taxon>
        <taxon>Streptomyces</taxon>
    </lineage>
</organism>
<dbReference type="Pfam" id="PF05065">
    <property type="entry name" value="Phage_capsid"/>
    <property type="match status" value="1"/>
</dbReference>
<comment type="subcellular location">
    <subcellularLocation>
        <location evidence="1">Virion</location>
    </subcellularLocation>
</comment>
<reference evidence="4" key="1">
    <citation type="submission" date="2022-10" db="EMBL/GenBank/DDBJ databases">
        <title>Streptomyces beihaiensis sp. nov., a chitin degrading actinobacterium, isolated from shrimp pond soil.</title>
        <authorList>
            <person name="Xie J."/>
            <person name="Shen N."/>
        </authorList>
    </citation>
    <scope>NUCLEOTIDE SEQUENCE</scope>
    <source>
        <strain evidence="4">GXMU-J5</strain>
    </source>
</reference>
<dbReference type="SUPFAM" id="SSF56563">
    <property type="entry name" value="Major capsid protein gp5"/>
    <property type="match status" value="1"/>
</dbReference>
<accession>A0ABT3U7P6</accession>
<dbReference type="RefSeq" id="WP_266605782.1">
    <property type="nucleotide sequence ID" value="NZ_JAPHNL010000335.1"/>
</dbReference>
<dbReference type="EMBL" id="JAPHNL010000335">
    <property type="protein sequence ID" value="MCX3064210.1"/>
    <property type="molecule type" value="Genomic_DNA"/>
</dbReference>
<evidence type="ECO:0000256" key="1">
    <source>
        <dbReference type="ARBA" id="ARBA00004328"/>
    </source>
</evidence>
<proteinExistence type="predicted"/>
<evidence type="ECO:0000313" key="4">
    <source>
        <dbReference type="EMBL" id="MCX3064210.1"/>
    </source>
</evidence>
<gene>
    <name evidence="4" type="ORF">OFY01_31560</name>
</gene>
<evidence type="ECO:0000313" key="5">
    <source>
        <dbReference type="Proteomes" id="UP001163064"/>
    </source>
</evidence>
<dbReference type="Gene3D" id="3.30.2320.10">
    <property type="entry name" value="hypothetical protein PF0899 domain"/>
    <property type="match status" value="1"/>
</dbReference>
<name>A0ABT3U7P6_9ACTN</name>
<evidence type="ECO:0000259" key="3">
    <source>
        <dbReference type="Pfam" id="PF05065"/>
    </source>
</evidence>
<dbReference type="NCBIfam" id="TIGR01554">
    <property type="entry name" value="major_cap_HK97"/>
    <property type="match status" value="1"/>
</dbReference>
<comment type="caution">
    <text evidence="4">The sequence shown here is derived from an EMBL/GenBank/DDBJ whole genome shotgun (WGS) entry which is preliminary data.</text>
</comment>
<feature type="domain" description="Phage capsid-like C-terminal" evidence="3">
    <location>
        <begin position="145"/>
        <end position="414"/>
    </location>
</feature>